<reference evidence="2 3" key="1">
    <citation type="submission" date="2015-11" db="EMBL/GenBank/DDBJ databases">
        <title>Whole-Genome Sequence of Candidatus Oderbacter manganicum from the National Park Lower Oder Valley, Germany.</title>
        <authorList>
            <person name="Braun B."/>
            <person name="Liere K."/>
            <person name="Szewzyk U."/>
        </authorList>
    </citation>
    <scope>NUCLEOTIDE SEQUENCE [LARGE SCALE GENOMIC DNA]</scope>
    <source>
        <strain evidence="2 3">OTSz_A_272</strain>
    </source>
</reference>
<dbReference type="OrthoDB" id="9856843at2"/>
<feature type="transmembrane region" description="Helical" evidence="1">
    <location>
        <begin position="122"/>
        <end position="145"/>
    </location>
</feature>
<evidence type="ECO:0000313" key="3">
    <source>
        <dbReference type="Proteomes" id="UP000092498"/>
    </source>
</evidence>
<protein>
    <submittedName>
        <fullName evidence="2">Uncharacterized protein</fullName>
    </submittedName>
</protein>
<dbReference type="RefSeq" id="WP_066768509.1">
    <property type="nucleotide sequence ID" value="NZ_CP013244.1"/>
</dbReference>
<evidence type="ECO:0000256" key="1">
    <source>
        <dbReference type="SAM" id="Phobius"/>
    </source>
</evidence>
<accession>A0A1B1AFN2</accession>
<proteinExistence type="predicted"/>
<organism evidence="2 3">
    <name type="scientific">Candidatus Viadribacter manganicus</name>
    <dbReference type="NCBI Taxonomy" id="1759059"/>
    <lineage>
        <taxon>Bacteria</taxon>
        <taxon>Pseudomonadati</taxon>
        <taxon>Pseudomonadota</taxon>
        <taxon>Alphaproteobacteria</taxon>
        <taxon>Hyphomonadales</taxon>
        <taxon>Hyphomonadaceae</taxon>
        <taxon>Candidatus Viadribacter</taxon>
    </lineage>
</organism>
<dbReference type="EMBL" id="CP013244">
    <property type="protein sequence ID" value="ANP45351.1"/>
    <property type="molecule type" value="Genomic_DNA"/>
</dbReference>
<dbReference type="Proteomes" id="UP000092498">
    <property type="component" value="Chromosome"/>
</dbReference>
<keyword evidence="1" id="KW-0812">Transmembrane</keyword>
<dbReference type="AlphaFoldDB" id="A0A1B1AFN2"/>
<keyword evidence="3" id="KW-1185">Reference proteome</keyword>
<keyword evidence="1" id="KW-0472">Membrane</keyword>
<dbReference type="STRING" id="1759059.ATE48_05195"/>
<name>A0A1B1AFN2_9PROT</name>
<evidence type="ECO:0000313" key="2">
    <source>
        <dbReference type="EMBL" id="ANP45351.1"/>
    </source>
</evidence>
<sequence>MRAPPIPQRIPPLAWRKPAFVWTPIALALSIGWPVAAFYDDITPQRLVIIALFVVFALALISLGLSYAFGRAPKSRRIVVLHVVFAGVVAMIAAPLVLSWLVPVLGGGEHEGGEPFSIAMSAATTPLVVIVGLPVVLVSGIVFAWTALKRGTPPQPEDYRHDVQPFR</sequence>
<keyword evidence="1" id="KW-1133">Transmembrane helix</keyword>
<dbReference type="InParanoid" id="A0A1B1AFN2"/>
<gene>
    <name evidence="2" type="ORF">ATE48_05195</name>
</gene>
<feature type="transmembrane region" description="Helical" evidence="1">
    <location>
        <begin position="45"/>
        <end position="67"/>
    </location>
</feature>
<dbReference type="KEGG" id="cbot:ATE48_05195"/>
<feature type="transmembrane region" description="Helical" evidence="1">
    <location>
        <begin position="20"/>
        <end position="39"/>
    </location>
</feature>
<feature type="transmembrane region" description="Helical" evidence="1">
    <location>
        <begin position="79"/>
        <end position="102"/>
    </location>
</feature>